<proteinExistence type="predicted"/>
<gene>
    <name evidence="1" type="ORF">LCGC14_2708790</name>
</gene>
<organism evidence="1">
    <name type="scientific">marine sediment metagenome</name>
    <dbReference type="NCBI Taxonomy" id="412755"/>
    <lineage>
        <taxon>unclassified sequences</taxon>
        <taxon>metagenomes</taxon>
        <taxon>ecological metagenomes</taxon>
    </lineage>
</organism>
<name>A0A0F9BMP8_9ZZZZ</name>
<sequence>MAMLKTPYHQCKQVIHGPSGQVRCPYAAYKRVNSIFYCRTHGRSHKRHVQCVSCTS</sequence>
<protein>
    <submittedName>
        <fullName evidence="1">Uncharacterized protein</fullName>
    </submittedName>
</protein>
<evidence type="ECO:0000313" key="1">
    <source>
        <dbReference type="EMBL" id="KKK91854.1"/>
    </source>
</evidence>
<reference evidence="1" key="1">
    <citation type="journal article" date="2015" name="Nature">
        <title>Complex archaea that bridge the gap between prokaryotes and eukaryotes.</title>
        <authorList>
            <person name="Spang A."/>
            <person name="Saw J.H."/>
            <person name="Jorgensen S.L."/>
            <person name="Zaremba-Niedzwiedzka K."/>
            <person name="Martijn J."/>
            <person name="Lind A.E."/>
            <person name="van Eijk R."/>
            <person name="Schleper C."/>
            <person name="Guy L."/>
            <person name="Ettema T.J."/>
        </authorList>
    </citation>
    <scope>NUCLEOTIDE SEQUENCE</scope>
</reference>
<dbReference type="AlphaFoldDB" id="A0A0F9BMP8"/>
<comment type="caution">
    <text evidence="1">The sequence shown here is derived from an EMBL/GenBank/DDBJ whole genome shotgun (WGS) entry which is preliminary data.</text>
</comment>
<dbReference type="EMBL" id="LAZR01048472">
    <property type="protein sequence ID" value="KKK91854.1"/>
    <property type="molecule type" value="Genomic_DNA"/>
</dbReference>
<accession>A0A0F9BMP8</accession>